<evidence type="ECO:0000313" key="2">
    <source>
        <dbReference type="Proteomes" id="UP000019141"/>
    </source>
</evidence>
<dbReference type="HOGENOM" id="CLU_174786_0_0_7"/>
<name>W4LS65_ENTF1</name>
<dbReference type="Proteomes" id="UP000019141">
    <property type="component" value="Unassembled WGS sequence"/>
</dbReference>
<organism evidence="1 2">
    <name type="scientific">Entotheonella factor</name>
    <dbReference type="NCBI Taxonomy" id="1429438"/>
    <lineage>
        <taxon>Bacteria</taxon>
        <taxon>Pseudomonadati</taxon>
        <taxon>Nitrospinota/Tectimicrobiota group</taxon>
        <taxon>Candidatus Tectimicrobiota</taxon>
        <taxon>Candidatus Entotheonellia</taxon>
        <taxon>Candidatus Entotheonellales</taxon>
        <taxon>Candidatus Entotheonellaceae</taxon>
        <taxon>Candidatus Entotheonella</taxon>
    </lineage>
</organism>
<accession>W4LS65</accession>
<reference evidence="1 2" key="1">
    <citation type="journal article" date="2014" name="Nature">
        <title>An environmental bacterial taxon with a large and distinct metabolic repertoire.</title>
        <authorList>
            <person name="Wilson M.C."/>
            <person name="Mori T."/>
            <person name="Ruckert C."/>
            <person name="Uria A.R."/>
            <person name="Helf M.J."/>
            <person name="Takada K."/>
            <person name="Gernert C."/>
            <person name="Steffens U.A."/>
            <person name="Heycke N."/>
            <person name="Schmitt S."/>
            <person name="Rinke C."/>
            <person name="Helfrich E.J."/>
            <person name="Brachmann A.O."/>
            <person name="Gurgui C."/>
            <person name="Wakimoto T."/>
            <person name="Kracht M."/>
            <person name="Crusemann M."/>
            <person name="Hentschel U."/>
            <person name="Abe I."/>
            <person name="Matsunaga S."/>
            <person name="Kalinowski J."/>
            <person name="Takeyama H."/>
            <person name="Piel J."/>
        </authorList>
    </citation>
    <scope>NUCLEOTIDE SEQUENCE [LARGE SCALE GENOMIC DNA]</scope>
    <source>
        <strain evidence="2">TSY1</strain>
    </source>
</reference>
<keyword evidence="2" id="KW-1185">Reference proteome</keyword>
<protein>
    <submittedName>
        <fullName evidence="1">Uncharacterized protein</fullName>
    </submittedName>
</protein>
<evidence type="ECO:0000313" key="1">
    <source>
        <dbReference type="EMBL" id="ETX00591.1"/>
    </source>
</evidence>
<sequence>MVSLGHLHREVGNIVAKRNIRTISIHCAKCQTLLYKYHKGGSGGLVKCLVERIVEDRTAGDLKCPVCEQEFARLQMIGNRPAHKIIQGKVYTKGMRRK</sequence>
<dbReference type="EMBL" id="AZHW01000323">
    <property type="protein sequence ID" value="ETX00591.1"/>
    <property type="molecule type" value="Genomic_DNA"/>
</dbReference>
<comment type="caution">
    <text evidence="1">The sequence shown here is derived from an EMBL/GenBank/DDBJ whole genome shotgun (WGS) entry which is preliminary data.</text>
</comment>
<gene>
    <name evidence="1" type="ORF">ETSY1_10725</name>
</gene>
<proteinExistence type="predicted"/>
<dbReference type="AlphaFoldDB" id="W4LS65"/>